<evidence type="ECO:0000313" key="4">
    <source>
        <dbReference type="RefSeq" id="XP_048127248.1"/>
    </source>
</evidence>
<feature type="region of interest" description="Disordered" evidence="1">
    <location>
        <begin position="125"/>
        <end position="153"/>
    </location>
</feature>
<dbReference type="RefSeq" id="XP_048127248.1">
    <property type="nucleotide sequence ID" value="XM_048271291.1"/>
</dbReference>
<dbReference type="GeneID" id="115742795"/>
<dbReference type="PANTHER" id="PTHR34189:SF4">
    <property type="entry name" value="TRANSMEMBRANE PROTEIN"/>
    <property type="match status" value="1"/>
</dbReference>
<proteinExistence type="predicted"/>
<evidence type="ECO:0000256" key="1">
    <source>
        <dbReference type="SAM" id="MobiDB-lite"/>
    </source>
</evidence>
<keyword evidence="3" id="KW-1185">Reference proteome</keyword>
<accession>A0ABM3GSB5</accession>
<feature type="transmembrane region" description="Helical" evidence="2">
    <location>
        <begin position="55"/>
        <end position="77"/>
    </location>
</feature>
<dbReference type="PANTHER" id="PTHR34189">
    <property type="entry name" value="TRANSMEMBRANE PROTEIN"/>
    <property type="match status" value="1"/>
</dbReference>
<organism evidence="3 4">
    <name type="scientific">Rhodamnia argentea</name>
    <dbReference type="NCBI Taxonomy" id="178133"/>
    <lineage>
        <taxon>Eukaryota</taxon>
        <taxon>Viridiplantae</taxon>
        <taxon>Streptophyta</taxon>
        <taxon>Embryophyta</taxon>
        <taxon>Tracheophyta</taxon>
        <taxon>Spermatophyta</taxon>
        <taxon>Magnoliopsida</taxon>
        <taxon>eudicotyledons</taxon>
        <taxon>Gunneridae</taxon>
        <taxon>Pentapetalae</taxon>
        <taxon>rosids</taxon>
        <taxon>malvids</taxon>
        <taxon>Myrtales</taxon>
        <taxon>Myrtaceae</taxon>
        <taxon>Myrtoideae</taxon>
        <taxon>Myrteae</taxon>
        <taxon>Australasian group</taxon>
        <taxon>Rhodamnia</taxon>
    </lineage>
</organism>
<protein>
    <submittedName>
        <fullName evidence="4">Uncharacterized protein LOC115742795 isoform X1</fullName>
    </submittedName>
</protein>
<evidence type="ECO:0000256" key="2">
    <source>
        <dbReference type="SAM" id="Phobius"/>
    </source>
</evidence>
<reference evidence="4" key="1">
    <citation type="submission" date="2025-08" db="UniProtKB">
        <authorList>
            <consortium name="RefSeq"/>
        </authorList>
    </citation>
    <scope>IDENTIFICATION</scope>
    <source>
        <tissue evidence="4">Leaf</tissue>
    </source>
</reference>
<name>A0ABM3GSB5_9MYRT</name>
<keyword evidence="2" id="KW-0472">Membrane</keyword>
<dbReference type="Proteomes" id="UP000827889">
    <property type="component" value="Chromosome 10"/>
</dbReference>
<keyword evidence="2" id="KW-1133">Transmembrane helix</keyword>
<gene>
    <name evidence="4" type="primary">LOC115742795</name>
</gene>
<feature type="compositionally biased region" description="Basic residues" evidence="1">
    <location>
        <begin position="143"/>
        <end position="153"/>
    </location>
</feature>
<sequence>MYRSSSWSRVSDDDYMHAPPMASTILRMGSFQGNELPAYDAASEMMRKEKTRNKLAENAVHIIPLVLLVCAAILWFFSNPEAVDVGSRGDSIAARIEGLTIEGDIDTEVDGTQSGLLPFLDLGDADSSRSASTSRHPQDRVHHQDKHSRKPHH</sequence>
<evidence type="ECO:0000313" key="3">
    <source>
        <dbReference type="Proteomes" id="UP000827889"/>
    </source>
</evidence>
<keyword evidence="2" id="KW-0812">Transmembrane</keyword>